<sequence length="107" mass="11763">MKTILEALRDEIHYPLPTGYLENKLIVRGLNKDDEFDPETARGKDFRGCVADCLVGLVTSPNISEGGVSISQSDKTSILKIANSIYTSIGEDEVTDEKEPTVTIVNY</sequence>
<protein>
    <submittedName>
        <fullName evidence="1">Uncharacterized protein</fullName>
    </submittedName>
</protein>
<dbReference type="InterPro" id="IPR046552">
    <property type="entry name" value="DUF6706"/>
</dbReference>
<accession>A0AA40ZS04</accession>
<evidence type="ECO:0000313" key="1">
    <source>
        <dbReference type="EMBL" id="MBM6856505.1"/>
    </source>
</evidence>
<dbReference type="AlphaFoldDB" id="A0AA40ZS04"/>
<gene>
    <name evidence="1" type="ORF">H6D15_02615</name>
</gene>
<reference evidence="1 2" key="1">
    <citation type="journal article" date="2021" name="Sci. Rep.">
        <title>The distribution of antibiotic resistance genes in chicken gut microbiota commensals.</title>
        <authorList>
            <person name="Juricova H."/>
            <person name="Matiasovicova J."/>
            <person name="Kubasova T."/>
            <person name="Cejkova D."/>
            <person name="Rychlik I."/>
        </authorList>
    </citation>
    <scope>NUCLEOTIDE SEQUENCE [LARGE SCALE GENOMIC DNA]</scope>
    <source>
        <strain evidence="1 2">An421</strain>
    </source>
</reference>
<organism evidence="1 2">
    <name type="scientific">Caecibacteroides pullorum</name>
    <dbReference type="NCBI Taxonomy" id="2725562"/>
    <lineage>
        <taxon>Bacteria</taxon>
        <taxon>Pseudomonadati</taxon>
        <taxon>Bacteroidota</taxon>
        <taxon>Bacteroidia</taxon>
        <taxon>Bacteroidales</taxon>
        <taxon>Bacteroidaceae</taxon>
        <taxon>Caecibacteroides</taxon>
    </lineage>
</organism>
<evidence type="ECO:0000313" key="2">
    <source>
        <dbReference type="Proteomes" id="UP000698924"/>
    </source>
</evidence>
<dbReference type="Proteomes" id="UP000698924">
    <property type="component" value="Unassembled WGS sequence"/>
</dbReference>
<name>A0AA40ZS04_9BACT</name>
<comment type="caution">
    <text evidence="1">The sequence shown here is derived from an EMBL/GenBank/DDBJ whole genome shotgun (WGS) entry which is preliminary data.</text>
</comment>
<dbReference type="Pfam" id="PF20449">
    <property type="entry name" value="DUF6706"/>
    <property type="match status" value="1"/>
</dbReference>
<keyword evidence="2" id="KW-1185">Reference proteome</keyword>
<proteinExistence type="predicted"/>
<dbReference type="RefSeq" id="WP_204970993.1">
    <property type="nucleotide sequence ID" value="NZ_JAAZTS010000002.1"/>
</dbReference>
<dbReference type="EMBL" id="JACJMO010000002">
    <property type="protein sequence ID" value="MBM6856505.1"/>
    <property type="molecule type" value="Genomic_DNA"/>
</dbReference>